<comment type="caution">
    <text evidence="2">The sequence shown here is derived from an EMBL/GenBank/DDBJ whole genome shotgun (WGS) entry which is preliminary data.</text>
</comment>
<gene>
    <name evidence="2" type="ORF">TNCT_626811</name>
</gene>
<dbReference type="EMBL" id="BMAO01017162">
    <property type="protein sequence ID" value="GFR13748.1"/>
    <property type="molecule type" value="Genomic_DNA"/>
</dbReference>
<reference evidence="2" key="1">
    <citation type="submission" date="2020-07" db="EMBL/GenBank/DDBJ databases">
        <title>Multicomponent nature underlies the extraordinary mechanical properties of spider dragline silk.</title>
        <authorList>
            <person name="Kono N."/>
            <person name="Nakamura H."/>
            <person name="Mori M."/>
            <person name="Yoshida Y."/>
            <person name="Ohtoshi R."/>
            <person name="Malay A.D."/>
            <person name="Moran D.A.P."/>
            <person name="Tomita M."/>
            <person name="Numata K."/>
            <person name="Arakawa K."/>
        </authorList>
    </citation>
    <scope>NUCLEOTIDE SEQUENCE</scope>
</reference>
<dbReference type="Proteomes" id="UP000887116">
    <property type="component" value="Unassembled WGS sequence"/>
</dbReference>
<proteinExistence type="predicted"/>
<evidence type="ECO:0000313" key="3">
    <source>
        <dbReference type="Proteomes" id="UP000887116"/>
    </source>
</evidence>
<sequence length="97" mass="11116">MEDMALGNPRKELHDQQRALYSSATPREAGHLTEKSPSTRPNHTPSRQRQPPCCTSKPHTKISNGKSFHIRRIIRFLQLRIKIFTPPVEPYEGGFLP</sequence>
<organism evidence="2 3">
    <name type="scientific">Trichonephila clavata</name>
    <name type="common">Joro spider</name>
    <name type="synonym">Nephila clavata</name>
    <dbReference type="NCBI Taxonomy" id="2740835"/>
    <lineage>
        <taxon>Eukaryota</taxon>
        <taxon>Metazoa</taxon>
        <taxon>Ecdysozoa</taxon>
        <taxon>Arthropoda</taxon>
        <taxon>Chelicerata</taxon>
        <taxon>Arachnida</taxon>
        <taxon>Araneae</taxon>
        <taxon>Araneomorphae</taxon>
        <taxon>Entelegynae</taxon>
        <taxon>Araneoidea</taxon>
        <taxon>Nephilidae</taxon>
        <taxon>Trichonephila</taxon>
    </lineage>
</organism>
<keyword evidence="3" id="KW-1185">Reference proteome</keyword>
<feature type="region of interest" description="Disordered" evidence="1">
    <location>
        <begin position="1"/>
        <end position="65"/>
    </location>
</feature>
<protein>
    <submittedName>
        <fullName evidence="2">Uncharacterized protein</fullName>
    </submittedName>
</protein>
<feature type="compositionally biased region" description="Polar residues" evidence="1">
    <location>
        <begin position="35"/>
        <end position="49"/>
    </location>
</feature>
<accession>A0A8X6J7L5</accession>
<evidence type="ECO:0000256" key="1">
    <source>
        <dbReference type="SAM" id="MobiDB-lite"/>
    </source>
</evidence>
<evidence type="ECO:0000313" key="2">
    <source>
        <dbReference type="EMBL" id="GFR13748.1"/>
    </source>
</evidence>
<dbReference type="AlphaFoldDB" id="A0A8X6J7L5"/>
<name>A0A8X6J7L5_TRICU</name>